<keyword evidence="1" id="KW-0732">Signal</keyword>
<sequence>MSFAKIFLLSPVLLWVAEAGAVPASASTVTVYEAVASQFASLSGTPVSSGTGELDVSILGVSTGSEGTETTYSIGEYISIPTVTSVATLTKTGQTETTTFLRPGLVFTENNTLVESSGGYWFSLGLSTFASGTYTRNGFYETCTFDANGGSSASCIEIDYFPTSSGTFQVTESFEASKTPLVILPTSSSNAAISTWQGPYWEMGLYASMLCVFVLVV</sequence>
<dbReference type="EMBL" id="ML769470">
    <property type="protein sequence ID" value="KAE9399421.1"/>
    <property type="molecule type" value="Genomic_DNA"/>
</dbReference>
<feature type="chain" id="PRO_5025354382" evidence="1">
    <location>
        <begin position="20"/>
        <end position="217"/>
    </location>
</feature>
<evidence type="ECO:0000313" key="2">
    <source>
        <dbReference type="EMBL" id="KAE9399421.1"/>
    </source>
</evidence>
<feature type="signal peptide" evidence="1">
    <location>
        <begin position="1"/>
        <end position="19"/>
    </location>
</feature>
<protein>
    <submittedName>
        <fullName evidence="2">Uncharacterized protein</fullName>
    </submittedName>
</protein>
<reference evidence="2" key="1">
    <citation type="journal article" date="2019" name="Environ. Microbiol.">
        <title>Fungal ecological strategies reflected in gene transcription - a case study of two litter decomposers.</title>
        <authorList>
            <person name="Barbi F."/>
            <person name="Kohler A."/>
            <person name="Barry K."/>
            <person name="Baskaran P."/>
            <person name="Daum C."/>
            <person name="Fauchery L."/>
            <person name="Ihrmark K."/>
            <person name="Kuo A."/>
            <person name="LaButti K."/>
            <person name="Lipzen A."/>
            <person name="Morin E."/>
            <person name="Grigoriev I.V."/>
            <person name="Henrissat B."/>
            <person name="Lindahl B."/>
            <person name="Martin F."/>
        </authorList>
    </citation>
    <scope>NUCLEOTIDE SEQUENCE</scope>
    <source>
        <strain evidence="2">JB14</strain>
    </source>
</reference>
<evidence type="ECO:0000256" key="1">
    <source>
        <dbReference type="SAM" id="SignalP"/>
    </source>
</evidence>
<dbReference type="AlphaFoldDB" id="A0A6A4HP45"/>
<name>A0A6A4HP45_9AGAR</name>
<dbReference type="Proteomes" id="UP000799118">
    <property type="component" value="Unassembled WGS sequence"/>
</dbReference>
<evidence type="ECO:0000313" key="3">
    <source>
        <dbReference type="Proteomes" id="UP000799118"/>
    </source>
</evidence>
<organism evidence="2 3">
    <name type="scientific">Gymnopus androsaceus JB14</name>
    <dbReference type="NCBI Taxonomy" id="1447944"/>
    <lineage>
        <taxon>Eukaryota</taxon>
        <taxon>Fungi</taxon>
        <taxon>Dikarya</taxon>
        <taxon>Basidiomycota</taxon>
        <taxon>Agaricomycotina</taxon>
        <taxon>Agaricomycetes</taxon>
        <taxon>Agaricomycetidae</taxon>
        <taxon>Agaricales</taxon>
        <taxon>Marasmiineae</taxon>
        <taxon>Omphalotaceae</taxon>
        <taxon>Gymnopus</taxon>
    </lineage>
</organism>
<accession>A0A6A4HP45</accession>
<gene>
    <name evidence="2" type="ORF">BT96DRAFT_692134</name>
</gene>
<proteinExistence type="predicted"/>
<keyword evidence="3" id="KW-1185">Reference proteome</keyword>